<feature type="compositionally biased region" description="Low complexity" evidence="1">
    <location>
        <begin position="124"/>
        <end position="133"/>
    </location>
</feature>
<feature type="transmembrane region" description="Helical" evidence="2">
    <location>
        <begin position="15"/>
        <end position="37"/>
    </location>
</feature>
<proteinExistence type="predicted"/>
<evidence type="ECO:0000256" key="2">
    <source>
        <dbReference type="SAM" id="Phobius"/>
    </source>
</evidence>
<dbReference type="AlphaFoldDB" id="A0A8T0TRG3"/>
<evidence type="ECO:0000313" key="3">
    <source>
        <dbReference type="EMBL" id="KAG2611406.1"/>
    </source>
</evidence>
<feature type="region of interest" description="Disordered" evidence="1">
    <location>
        <begin position="101"/>
        <end position="169"/>
    </location>
</feature>
<comment type="caution">
    <text evidence="3">The sequence shown here is derived from an EMBL/GenBank/DDBJ whole genome shotgun (WGS) entry which is preliminary data.</text>
</comment>
<evidence type="ECO:0000313" key="4">
    <source>
        <dbReference type="Proteomes" id="UP000823388"/>
    </source>
</evidence>
<keyword evidence="2" id="KW-0812">Transmembrane</keyword>
<evidence type="ECO:0000256" key="1">
    <source>
        <dbReference type="SAM" id="MobiDB-lite"/>
    </source>
</evidence>
<keyword evidence="2" id="KW-0472">Membrane</keyword>
<feature type="compositionally biased region" description="Low complexity" evidence="1">
    <location>
        <begin position="153"/>
        <end position="165"/>
    </location>
</feature>
<reference evidence="3 4" key="1">
    <citation type="submission" date="2020-05" db="EMBL/GenBank/DDBJ databases">
        <title>WGS assembly of Panicum virgatum.</title>
        <authorList>
            <person name="Lovell J.T."/>
            <person name="Jenkins J."/>
            <person name="Shu S."/>
            <person name="Juenger T.E."/>
            <person name="Schmutz J."/>
        </authorList>
    </citation>
    <scope>NUCLEOTIDE SEQUENCE [LARGE SCALE GENOMIC DNA]</scope>
    <source>
        <strain evidence="4">cv. AP13</strain>
    </source>
</reference>
<dbReference type="EMBL" id="CM029043">
    <property type="protein sequence ID" value="KAG2611406.1"/>
    <property type="molecule type" value="Genomic_DNA"/>
</dbReference>
<gene>
    <name evidence="3" type="ORF">PVAP13_4KG163500</name>
</gene>
<accession>A0A8T0TRG3</accession>
<organism evidence="3 4">
    <name type="scientific">Panicum virgatum</name>
    <name type="common">Blackwell switchgrass</name>
    <dbReference type="NCBI Taxonomy" id="38727"/>
    <lineage>
        <taxon>Eukaryota</taxon>
        <taxon>Viridiplantae</taxon>
        <taxon>Streptophyta</taxon>
        <taxon>Embryophyta</taxon>
        <taxon>Tracheophyta</taxon>
        <taxon>Spermatophyta</taxon>
        <taxon>Magnoliopsida</taxon>
        <taxon>Liliopsida</taxon>
        <taxon>Poales</taxon>
        <taxon>Poaceae</taxon>
        <taxon>PACMAD clade</taxon>
        <taxon>Panicoideae</taxon>
        <taxon>Panicodae</taxon>
        <taxon>Paniceae</taxon>
        <taxon>Panicinae</taxon>
        <taxon>Panicum</taxon>
        <taxon>Panicum sect. Hiantes</taxon>
    </lineage>
</organism>
<dbReference type="Proteomes" id="UP000823388">
    <property type="component" value="Chromosome 4K"/>
</dbReference>
<feature type="transmembrane region" description="Helical" evidence="2">
    <location>
        <begin position="44"/>
        <end position="67"/>
    </location>
</feature>
<feature type="region of interest" description="Disordered" evidence="1">
    <location>
        <begin position="204"/>
        <end position="224"/>
    </location>
</feature>
<sequence>MSAEPDTCYWWSRDFVIAHAVFASGFVTAPVAVLLLHRPRSGRAIFFAAFATFCTTISLILCCRFYAEPRLPPWLSAGGGQHWQEGSGGRPGAVVVARPSRPGGGAGVDGQLRRGDAGRPRRGPYPVLRVRAAPGRRRRGLRRVPRRAGQGRGRAAAAGVSPRVPQRVHRPVAARARHLPDLPLRGASGTWEEGTRRHEIKSARQQIAPPHQLETRPRGVDYGGIPKRVENDDDEAINCVWGPGGAPWGDVTPRRAIVVAAVEVELGAGEEEAAGEEVDGQLVDREDHDE</sequence>
<feature type="compositionally biased region" description="Basic residues" evidence="1">
    <location>
        <begin position="134"/>
        <end position="146"/>
    </location>
</feature>
<feature type="compositionally biased region" description="Acidic residues" evidence="1">
    <location>
        <begin position="268"/>
        <end position="279"/>
    </location>
</feature>
<keyword evidence="2" id="KW-1133">Transmembrane helix</keyword>
<feature type="region of interest" description="Disordered" evidence="1">
    <location>
        <begin position="268"/>
        <end position="290"/>
    </location>
</feature>
<protein>
    <submittedName>
        <fullName evidence="3">Uncharacterized protein</fullName>
    </submittedName>
</protein>
<name>A0A8T0TRG3_PANVG</name>
<keyword evidence="4" id="KW-1185">Reference proteome</keyword>